<protein>
    <submittedName>
        <fullName evidence="2">Uncharacterized protein</fullName>
    </submittedName>
</protein>
<evidence type="ECO:0000256" key="1">
    <source>
        <dbReference type="SAM" id="MobiDB-lite"/>
    </source>
</evidence>
<dbReference type="EMBL" id="KZ310114">
    <property type="protein sequence ID" value="KAG8239868.1"/>
    <property type="molecule type" value="Genomic_DNA"/>
</dbReference>
<accession>A0A8K0PCL4</accession>
<dbReference type="AlphaFoldDB" id="A0A8K0PCL4"/>
<evidence type="ECO:0000313" key="2">
    <source>
        <dbReference type="EMBL" id="KAG8239868.1"/>
    </source>
</evidence>
<sequence length="141" mass="16919">MELEGDSLMAMLLIRRKKRRNRRRRFWVNPLVLERRNRGLFHTLFDDLLQDDEKFFWYFRMSKSTFEELLCGIEISITKQNTIMRQSIPPAEKLALTLSNSNIENHRNIRQAIRPNSEMDDIGDDHAGRRGKYPRKEKRLA</sequence>
<gene>
    <name evidence="2" type="ORF">J437_LFUL018979</name>
</gene>
<dbReference type="OrthoDB" id="6600558at2759"/>
<evidence type="ECO:0000313" key="3">
    <source>
        <dbReference type="Proteomes" id="UP000792457"/>
    </source>
</evidence>
<name>A0A8K0PCL4_LADFU</name>
<proteinExistence type="predicted"/>
<feature type="region of interest" description="Disordered" evidence="1">
    <location>
        <begin position="109"/>
        <end position="141"/>
    </location>
</feature>
<reference evidence="2" key="1">
    <citation type="submission" date="2013-04" db="EMBL/GenBank/DDBJ databases">
        <authorList>
            <person name="Qu J."/>
            <person name="Murali S.C."/>
            <person name="Bandaranaike D."/>
            <person name="Bellair M."/>
            <person name="Blankenburg K."/>
            <person name="Chao H."/>
            <person name="Dinh H."/>
            <person name="Doddapaneni H."/>
            <person name="Downs B."/>
            <person name="Dugan-Rocha S."/>
            <person name="Elkadiri S."/>
            <person name="Gnanaolivu R.D."/>
            <person name="Hernandez B."/>
            <person name="Javaid M."/>
            <person name="Jayaseelan J.C."/>
            <person name="Lee S."/>
            <person name="Li M."/>
            <person name="Ming W."/>
            <person name="Munidasa M."/>
            <person name="Muniz J."/>
            <person name="Nguyen L."/>
            <person name="Ongeri F."/>
            <person name="Osuji N."/>
            <person name="Pu L.-L."/>
            <person name="Puazo M."/>
            <person name="Qu C."/>
            <person name="Quiroz J."/>
            <person name="Raj R."/>
            <person name="Weissenberger G."/>
            <person name="Xin Y."/>
            <person name="Zou X."/>
            <person name="Han Y."/>
            <person name="Richards S."/>
            <person name="Worley K."/>
            <person name="Muzny D."/>
            <person name="Gibbs R."/>
        </authorList>
    </citation>
    <scope>NUCLEOTIDE SEQUENCE</scope>
    <source>
        <strain evidence="2">Sampled in the wild</strain>
    </source>
</reference>
<comment type="caution">
    <text evidence="2">The sequence shown here is derived from an EMBL/GenBank/DDBJ whole genome shotgun (WGS) entry which is preliminary data.</text>
</comment>
<organism evidence="2 3">
    <name type="scientific">Ladona fulva</name>
    <name type="common">Scarce chaser dragonfly</name>
    <name type="synonym">Libellula fulva</name>
    <dbReference type="NCBI Taxonomy" id="123851"/>
    <lineage>
        <taxon>Eukaryota</taxon>
        <taxon>Metazoa</taxon>
        <taxon>Ecdysozoa</taxon>
        <taxon>Arthropoda</taxon>
        <taxon>Hexapoda</taxon>
        <taxon>Insecta</taxon>
        <taxon>Pterygota</taxon>
        <taxon>Palaeoptera</taxon>
        <taxon>Odonata</taxon>
        <taxon>Epiprocta</taxon>
        <taxon>Anisoptera</taxon>
        <taxon>Libelluloidea</taxon>
        <taxon>Libellulidae</taxon>
        <taxon>Ladona</taxon>
    </lineage>
</organism>
<reference evidence="2" key="2">
    <citation type="submission" date="2017-10" db="EMBL/GenBank/DDBJ databases">
        <title>Ladona fulva Genome sequencing and assembly.</title>
        <authorList>
            <person name="Murali S."/>
            <person name="Richards S."/>
            <person name="Bandaranaike D."/>
            <person name="Bellair M."/>
            <person name="Blankenburg K."/>
            <person name="Chao H."/>
            <person name="Dinh H."/>
            <person name="Doddapaneni H."/>
            <person name="Dugan-Rocha S."/>
            <person name="Elkadiri S."/>
            <person name="Gnanaolivu R."/>
            <person name="Hernandez B."/>
            <person name="Skinner E."/>
            <person name="Javaid M."/>
            <person name="Lee S."/>
            <person name="Li M."/>
            <person name="Ming W."/>
            <person name="Munidasa M."/>
            <person name="Muniz J."/>
            <person name="Nguyen L."/>
            <person name="Hughes D."/>
            <person name="Osuji N."/>
            <person name="Pu L.-L."/>
            <person name="Puazo M."/>
            <person name="Qu C."/>
            <person name="Quiroz J."/>
            <person name="Raj R."/>
            <person name="Weissenberger G."/>
            <person name="Xin Y."/>
            <person name="Zou X."/>
            <person name="Han Y."/>
            <person name="Worley K."/>
            <person name="Muzny D."/>
            <person name="Gibbs R."/>
        </authorList>
    </citation>
    <scope>NUCLEOTIDE SEQUENCE</scope>
    <source>
        <strain evidence="2">Sampled in the wild</strain>
    </source>
</reference>
<dbReference type="Proteomes" id="UP000792457">
    <property type="component" value="Unassembled WGS sequence"/>
</dbReference>
<feature type="compositionally biased region" description="Basic residues" evidence="1">
    <location>
        <begin position="129"/>
        <end position="141"/>
    </location>
</feature>
<keyword evidence="3" id="KW-1185">Reference proteome</keyword>